<sequence length="285" mass="29076">MPRTLLAAALLTPLLAAALATPAAAAPSIDRYVAMGDSFAAVGTLTDVRPAPLGCARATDNYPSGVAARINPAQFVDVSCGGAQVRDLSSPQDVAFGPNPAQYEALTAGTDLVTVTIGGNDVGFGEIISTCARLSFSDPLGSPCKRHFTSGGTDVLGERIAALGPQITEVVAQIRARSPQAQVIVVGYLRILPPRGGCWPVVPFAFGDVPHFAAVQDNLNATIGRHATAAGATFVNPGVTTGHDVCKSADVKWVEGLIPTSLSVPVHPNARGQAHVAAITADAVG</sequence>
<accession>A0ABW0ETE3</accession>
<dbReference type="Gene3D" id="3.40.50.1110">
    <property type="entry name" value="SGNH hydrolase"/>
    <property type="match status" value="1"/>
</dbReference>
<name>A0ABW0ETE3_9PSEU</name>
<dbReference type="RefSeq" id="WP_378250036.1">
    <property type="nucleotide sequence ID" value="NZ_JBHSKF010000015.1"/>
</dbReference>
<feature type="signal peptide" evidence="1">
    <location>
        <begin position="1"/>
        <end position="25"/>
    </location>
</feature>
<dbReference type="InterPro" id="IPR037460">
    <property type="entry name" value="SEST-like"/>
</dbReference>
<keyword evidence="3" id="KW-0378">Hydrolase</keyword>
<evidence type="ECO:0000259" key="2">
    <source>
        <dbReference type="Pfam" id="PF13472"/>
    </source>
</evidence>
<dbReference type="InterPro" id="IPR013830">
    <property type="entry name" value="SGNH_hydro"/>
</dbReference>
<evidence type="ECO:0000313" key="4">
    <source>
        <dbReference type="Proteomes" id="UP001596157"/>
    </source>
</evidence>
<dbReference type="PANTHER" id="PTHR37981">
    <property type="entry name" value="LIPASE 2"/>
    <property type="match status" value="1"/>
</dbReference>
<reference evidence="4" key="1">
    <citation type="journal article" date="2019" name="Int. J. Syst. Evol. Microbiol.">
        <title>The Global Catalogue of Microorganisms (GCM) 10K type strain sequencing project: providing services to taxonomists for standard genome sequencing and annotation.</title>
        <authorList>
            <consortium name="The Broad Institute Genomics Platform"/>
            <consortium name="The Broad Institute Genome Sequencing Center for Infectious Disease"/>
            <person name="Wu L."/>
            <person name="Ma J."/>
        </authorList>
    </citation>
    <scope>NUCLEOTIDE SEQUENCE [LARGE SCALE GENOMIC DNA]</scope>
    <source>
        <strain evidence="4">CCUG 59778</strain>
    </source>
</reference>
<dbReference type="EC" id="3.1.-.-" evidence="3"/>
<protein>
    <submittedName>
        <fullName evidence="3">SGNH/GDSL hydrolase family protein</fullName>
        <ecNumber evidence="3">3.1.-.-</ecNumber>
    </submittedName>
</protein>
<dbReference type="PANTHER" id="PTHR37981:SF1">
    <property type="entry name" value="SGNH HYDROLASE-TYPE ESTERASE DOMAIN-CONTAINING PROTEIN"/>
    <property type="match status" value="1"/>
</dbReference>
<keyword evidence="4" id="KW-1185">Reference proteome</keyword>
<proteinExistence type="predicted"/>
<dbReference type="InterPro" id="IPR036514">
    <property type="entry name" value="SGNH_hydro_sf"/>
</dbReference>
<gene>
    <name evidence="3" type="ORF">ACFPM7_24110</name>
</gene>
<feature type="chain" id="PRO_5047264644" evidence="1">
    <location>
        <begin position="26"/>
        <end position="285"/>
    </location>
</feature>
<keyword evidence="1" id="KW-0732">Signal</keyword>
<dbReference type="GO" id="GO:0016787">
    <property type="term" value="F:hydrolase activity"/>
    <property type="evidence" value="ECO:0007669"/>
    <property type="project" value="UniProtKB-KW"/>
</dbReference>
<organism evidence="3 4">
    <name type="scientific">Actinokineospora guangxiensis</name>
    <dbReference type="NCBI Taxonomy" id="1490288"/>
    <lineage>
        <taxon>Bacteria</taxon>
        <taxon>Bacillati</taxon>
        <taxon>Actinomycetota</taxon>
        <taxon>Actinomycetes</taxon>
        <taxon>Pseudonocardiales</taxon>
        <taxon>Pseudonocardiaceae</taxon>
        <taxon>Actinokineospora</taxon>
    </lineage>
</organism>
<evidence type="ECO:0000313" key="3">
    <source>
        <dbReference type="EMBL" id="MFC5290152.1"/>
    </source>
</evidence>
<feature type="domain" description="SGNH hydrolase-type esterase" evidence="2">
    <location>
        <begin position="34"/>
        <end position="274"/>
    </location>
</feature>
<dbReference type="Proteomes" id="UP001596157">
    <property type="component" value="Unassembled WGS sequence"/>
</dbReference>
<dbReference type="Pfam" id="PF13472">
    <property type="entry name" value="Lipase_GDSL_2"/>
    <property type="match status" value="1"/>
</dbReference>
<dbReference type="CDD" id="cd01823">
    <property type="entry name" value="SEST_like"/>
    <property type="match status" value="1"/>
</dbReference>
<evidence type="ECO:0000256" key="1">
    <source>
        <dbReference type="SAM" id="SignalP"/>
    </source>
</evidence>
<comment type="caution">
    <text evidence="3">The sequence shown here is derived from an EMBL/GenBank/DDBJ whole genome shotgun (WGS) entry which is preliminary data.</text>
</comment>
<dbReference type="EMBL" id="JBHSKF010000015">
    <property type="protein sequence ID" value="MFC5290152.1"/>
    <property type="molecule type" value="Genomic_DNA"/>
</dbReference>
<dbReference type="SUPFAM" id="SSF52266">
    <property type="entry name" value="SGNH hydrolase"/>
    <property type="match status" value="1"/>
</dbReference>